<comment type="caution">
    <text evidence="2">The sequence shown here is derived from an EMBL/GenBank/DDBJ whole genome shotgun (WGS) entry which is preliminary data.</text>
</comment>
<accession>A0ABU3APT6</accession>
<evidence type="ECO:0000313" key="3">
    <source>
        <dbReference type="Proteomes" id="UP001180724"/>
    </source>
</evidence>
<sequence length="81" mass="8197">MLLVGTSTAVSAPNVGYPVFTGQALCYALAAAILLAVVGHRRLPRVRLTARDVLLLIAPATTGLAGFTSSSSRPPGTPGPP</sequence>
<keyword evidence="1" id="KW-0472">Membrane</keyword>
<keyword evidence="1" id="KW-0812">Transmembrane</keyword>
<gene>
    <name evidence="2" type="ORF">RM812_18560</name>
</gene>
<protein>
    <recommendedName>
        <fullName evidence="4">Integral membrane protein</fullName>
    </recommendedName>
</protein>
<organism evidence="2 3">
    <name type="scientific">Streptomyces lancefieldiae</name>
    <dbReference type="NCBI Taxonomy" id="3075520"/>
    <lineage>
        <taxon>Bacteria</taxon>
        <taxon>Bacillati</taxon>
        <taxon>Actinomycetota</taxon>
        <taxon>Actinomycetes</taxon>
        <taxon>Kitasatosporales</taxon>
        <taxon>Streptomycetaceae</taxon>
        <taxon>Streptomyces</taxon>
    </lineage>
</organism>
<name>A0ABU3APT6_9ACTN</name>
<dbReference type="RefSeq" id="WP_311573764.1">
    <property type="nucleotide sequence ID" value="NZ_JAVRFH010000017.1"/>
</dbReference>
<keyword evidence="1" id="KW-1133">Transmembrane helix</keyword>
<dbReference type="Proteomes" id="UP001180724">
    <property type="component" value="Unassembled WGS sequence"/>
</dbReference>
<dbReference type="EMBL" id="JAVRFH010000017">
    <property type="protein sequence ID" value="MDT0612203.1"/>
    <property type="molecule type" value="Genomic_DNA"/>
</dbReference>
<evidence type="ECO:0000256" key="1">
    <source>
        <dbReference type="SAM" id="Phobius"/>
    </source>
</evidence>
<evidence type="ECO:0008006" key="4">
    <source>
        <dbReference type="Google" id="ProtNLM"/>
    </source>
</evidence>
<evidence type="ECO:0000313" key="2">
    <source>
        <dbReference type="EMBL" id="MDT0612203.1"/>
    </source>
</evidence>
<keyword evidence="3" id="KW-1185">Reference proteome</keyword>
<proteinExistence type="predicted"/>
<feature type="transmembrane region" description="Helical" evidence="1">
    <location>
        <begin position="20"/>
        <end position="38"/>
    </location>
</feature>
<reference evidence="2" key="1">
    <citation type="submission" date="2024-05" db="EMBL/GenBank/DDBJ databases">
        <title>30 novel species of actinomycetes from the DSMZ collection.</title>
        <authorList>
            <person name="Nouioui I."/>
        </authorList>
    </citation>
    <scope>NUCLEOTIDE SEQUENCE</scope>
    <source>
        <strain evidence="2">DSM 40712</strain>
    </source>
</reference>